<reference evidence="1" key="1">
    <citation type="submission" date="2017-07" db="EMBL/GenBank/DDBJ databases">
        <title>Taro Niue Genome Assembly and Annotation.</title>
        <authorList>
            <person name="Atibalentja N."/>
            <person name="Keating K."/>
            <person name="Fields C.J."/>
        </authorList>
    </citation>
    <scope>NUCLEOTIDE SEQUENCE</scope>
    <source>
        <strain evidence="1">Niue_2</strain>
        <tissue evidence="1">Leaf</tissue>
    </source>
</reference>
<gene>
    <name evidence="1" type="ORF">Taro_043181</name>
</gene>
<protein>
    <submittedName>
        <fullName evidence="1">Uncharacterized protein</fullName>
    </submittedName>
</protein>
<evidence type="ECO:0000313" key="2">
    <source>
        <dbReference type="Proteomes" id="UP000652761"/>
    </source>
</evidence>
<name>A0A843WKD7_COLES</name>
<feature type="non-terminal residue" evidence="1">
    <location>
        <position position="1"/>
    </location>
</feature>
<dbReference type="PANTHER" id="PTHR11885:SF6">
    <property type="entry name" value="SMALL RIBOSOMAL SUBUNIT PROTEIN US15"/>
    <property type="match status" value="1"/>
</dbReference>
<dbReference type="Proteomes" id="UP000652761">
    <property type="component" value="Unassembled WGS sequence"/>
</dbReference>
<dbReference type="GO" id="GO:0005730">
    <property type="term" value="C:nucleolus"/>
    <property type="evidence" value="ECO:0007669"/>
    <property type="project" value="TreeGrafter"/>
</dbReference>
<dbReference type="AlphaFoldDB" id="A0A843WKD7"/>
<dbReference type="GO" id="GO:0022627">
    <property type="term" value="C:cytosolic small ribosomal subunit"/>
    <property type="evidence" value="ECO:0007669"/>
    <property type="project" value="TreeGrafter"/>
</dbReference>
<keyword evidence="2" id="KW-1185">Reference proteome</keyword>
<dbReference type="GO" id="GO:0070181">
    <property type="term" value="F:small ribosomal subunit rRNA binding"/>
    <property type="evidence" value="ECO:0007669"/>
    <property type="project" value="TreeGrafter"/>
</dbReference>
<dbReference type="PANTHER" id="PTHR11885">
    <property type="entry name" value="RIBOSOMAL PROTEIN S15P/S13E"/>
    <property type="match status" value="1"/>
</dbReference>
<accession>A0A843WKD7</accession>
<dbReference type="InterPro" id="IPR023029">
    <property type="entry name" value="Ribosomal_uS15_arc_euk"/>
</dbReference>
<proteinExistence type="predicted"/>
<sequence length="78" mass="9098">YGKLKNVTSNKVLQFFKSHSRILEIPEVVYHLIKKVVAIRNHIEDNNSTPYRDGDTLAAHYCKRTKRPPRLEIVSTYS</sequence>
<evidence type="ECO:0000313" key="1">
    <source>
        <dbReference type="EMBL" id="MQM10289.1"/>
    </source>
</evidence>
<dbReference type="EMBL" id="NMUH01004633">
    <property type="protein sequence ID" value="MQM10289.1"/>
    <property type="molecule type" value="Genomic_DNA"/>
</dbReference>
<organism evidence="1 2">
    <name type="scientific">Colocasia esculenta</name>
    <name type="common">Wild taro</name>
    <name type="synonym">Arum esculentum</name>
    <dbReference type="NCBI Taxonomy" id="4460"/>
    <lineage>
        <taxon>Eukaryota</taxon>
        <taxon>Viridiplantae</taxon>
        <taxon>Streptophyta</taxon>
        <taxon>Embryophyta</taxon>
        <taxon>Tracheophyta</taxon>
        <taxon>Spermatophyta</taxon>
        <taxon>Magnoliopsida</taxon>
        <taxon>Liliopsida</taxon>
        <taxon>Araceae</taxon>
        <taxon>Aroideae</taxon>
        <taxon>Colocasieae</taxon>
        <taxon>Colocasia</taxon>
    </lineage>
</organism>
<comment type="caution">
    <text evidence="1">The sequence shown here is derived from an EMBL/GenBank/DDBJ whole genome shotgun (WGS) entry which is preliminary data.</text>
</comment>
<dbReference type="GO" id="GO:0003735">
    <property type="term" value="F:structural constituent of ribosome"/>
    <property type="evidence" value="ECO:0007669"/>
    <property type="project" value="TreeGrafter"/>
</dbReference>
<dbReference type="Gene3D" id="1.10.287.10">
    <property type="entry name" value="S15/NS1, RNA-binding"/>
    <property type="match status" value="1"/>
</dbReference>